<reference evidence="1" key="1">
    <citation type="submission" date="2019-10" db="EMBL/GenBank/DDBJ databases">
        <title>Conservation and host-specific expression of non-tandemly repeated heterogenous ribosome RNA gene in arbuscular mycorrhizal fungi.</title>
        <authorList>
            <person name="Maeda T."/>
            <person name="Kobayashi Y."/>
            <person name="Nakagawa T."/>
            <person name="Ezawa T."/>
            <person name="Yamaguchi K."/>
            <person name="Bino T."/>
            <person name="Nishimoto Y."/>
            <person name="Shigenobu S."/>
            <person name="Kawaguchi M."/>
        </authorList>
    </citation>
    <scope>NUCLEOTIDE SEQUENCE</scope>
    <source>
        <strain evidence="1">HR1</strain>
    </source>
</reference>
<proteinExistence type="predicted"/>
<organism evidence="1 2">
    <name type="scientific">Rhizophagus clarus</name>
    <dbReference type="NCBI Taxonomy" id="94130"/>
    <lineage>
        <taxon>Eukaryota</taxon>
        <taxon>Fungi</taxon>
        <taxon>Fungi incertae sedis</taxon>
        <taxon>Mucoromycota</taxon>
        <taxon>Glomeromycotina</taxon>
        <taxon>Glomeromycetes</taxon>
        <taxon>Glomerales</taxon>
        <taxon>Glomeraceae</taxon>
        <taxon>Rhizophagus</taxon>
    </lineage>
</organism>
<evidence type="ECO:0000313" key="2">
    <source>
        <dbReference type="Proteomes" id="UP000615446"/>
    </source>
</evidence>
<protein>
    <submittedName>
        <fullName evidence="1">Uncharacterized protein</fullName>
    </submittedName>
</protein>
<dbReference type="InterPro" id="IPR013761">
    <property type="entry name" value="SAM/pointed_sf"/>
</dbReference>
<evidence type="ECO:0000313" key="1">
    <source>
        <dbReference type="EMBL" id="GES97140.1"/>
    </source>
</evidence>
<dbReference type="EMBL" id="BLAL01000257">
    <property type="protein sequence ID" value="GES97140.1"/>
    <property type="molecule type" value="Genomic_DNA"/>
</dbReference>
<dbReference type="Gene3D" id="1.10.150.50">
    <property type="entry name" value="Transcription Factor, Ets-1"/>
    <property type="match status" value="1"/>
</dbReference>
<dbReference type="Proteomes" id="UP000615446">
    <property type="component" value="Unassembled WGS sequence"/>
</dbReference>
<comment type="caution">
    <text evidence="1">The sequence shown here is derived from an EMBL/GenBank/DDBJ whole genome shotgun (WGS) entry which is preliminary data.</text>
</comment>
<dbReference type="AlphaFoldDB" id="A0A8H3M3P5"/>
<sequence length="424" mass="48504">MKTLESALVFEKIKVLEERLDDIDNRLDTLFSSFYYSSESSSSKSDYEPWKATGFEKPGASHERRSSCKTVPTIKVNSNIKAYAVKGRELYNFEITRRKATLSLRSPCKKQDIKHVGKLSMFKVKNELDDDIFSIKIAWQTSVKDAIPTIKEEMATRNKQVPDDIKLYVDNPKGPAKALEQDDMISKHFNIDHIEEGLILIYLTPLKPNNRSTDLENSAAKKKKTAKLIEYLQERGLGLDLDDENIIRKEKINGQDFLDLIEEKLEKWGMAGGPTMRLVKFVKECKEKKKKAFSTYRSLKEVLTKYGIDGNGIGTIRQFPPPTYKLEDDDEELVQCIKEIKRRLGNMGSILADSNEAMRCEYISAILHASLYIVKRITDKELTLTPQLEIVGEESTGRVDYAIKALEELLCITEGKWLWVSLKI</sequence>
<accession>A0A8H3M3P5</accession>
<name>A0A8H3M3P5_9GLOM</name>
<gene>
    <name evidence="1" type="ORF">RCL2_002372800</name>
</gene>